<dbReference type="PANTHER" id="PTHR30576:SF8">
    <property type="entry name" value="UNDECAPRENYL-PHOSPHATE GALACTOSE PHOSPHOTRANSFERASE"/>
    <property type="match status" value="1"/>
</dbReference>
<dbReference type="KEGG" id="cmaq:H0S70_13440"/>
<dbReference type="Pfam" id="PF02397">
    <property type="entry name" value="Bac_transf"/>
    <property type="match status" value="1"/>
</dbReference>
<feature type="transmembrane region" description="Helical" evidence="2">
    <location>
        <begin position="12"/>
        <end position="35"/>
    </location>
</feature>
<gene>
    <name evidence="4" type="ORF">H0S70_13440</name>
</gene>
<dbReference type="RefSeq" id="WP_188322259.1">
    <property type="nucleotide sequence ID" value="NZ_CP060203.1"/>
</dbReference>
<evidence type="ECO:0000256" key="2">
    <source>
        <dbReference type="SAM" id="Phobius"/>
    </source>
</evidence>
<organism evidence="4 5">
    <name type="scientific">Chryseobacterium manosquense</name>
    <dbReference type="NCBI Taxonomy" id="2754694"/>
    <lineage>
        <taxon>Bacteria</taxon>
        <taxon>Pseudomonadati</taxon>
        <taxon>Bacteroidota</taxon>
        <taxon>Flavobacteriia</taxon>
        <taxon>Flavobacteriales</taxon>
        <taxon>Weeksellaceae</taxon>
        <taxon>Chryseobacterium group</taxon>
        <taxon>Chryseobacterium</taxon>
    </lineage>
</organism>
<evidence type="ECO:0000259" key="3">
    <source>
        <dbReference type="Pfam" id="PF02397"/>
    </source>
</evidence>
<keyword evidence="2" id="KW-0472">Membrane</keyword>
<dbReference type="AlphaFoldDB" id="A0A7H1E0M9"/>
<sequence>MYKNVIKPVIDVAIASVALLLLSPVMLVIALMLAANNRGTPFFVQNRPGKNGKIFSIIKFKTMNNKKDAQGLLLPDYRRLTFMGKIVRKTSLDELPQLINVVKGDMSLVGPRPLLPEYLPLYNSEQKKRHDVKPGITGWAQVNGRNALSWDEKFAYDIEYVNHLSAALDAKIVLITLKKVVARHGVNANNYVTMEAFKGNTL</sequence>
<feature type="domain" description="Bacterial sugar transferase" evidence="3">
    <location>
        <begin position="7"/>
        <end position="181"/>
    </location>
</feature>
<dbReference type="GO" id="GO:0016780">
    <property type="term" value="F:phosphotransferase activity, for other substituted phosphate groups"/>
    <property type="evidence" value="ECO:0007669"/>
    <property type="project" value="TreeGrafter"/>
</dbReference>
<dbReference type="InterPro" id="IPR003362">
    <property type="entry name" value="Bact_transf"/>
</dbReference>
<evidence type="ECO:0000313" key="4">
    <source>
        <dbReference type="EMBL" id="QNS42787.1"/>
    </source>
</evidence>
<dbReference type="Proteomes" id="UP000516438">
    <property type="component" value="Chromosome"/>
</dbReference>
<dbReference type="EMBL" id="CP060203">
    <property type="protein sequence ID" value="QNS42787.1"/>
    <property type="molecule type" value="Genomic_DNA"/>
</dbReference>
<keyword evidence="4" id="KW-0808">Transferase</keyword>
<keyword evidence="2" id="KW-1133">Transmembrane helix</keyword>
<proteinExistence type="inferred from homology"/>
<protein>
    <submittedName>
        <fullName evidence="4">Sugar transferase</fullName>
    </submittedName>
</protein>
<name>A0A7H1E0M9_9FLAO</name>
<reference evidence="4 5" key="1">
    <citation type="submission" date="2020-07" db="EMBL/GenBank/DDBJ databases">
        <title>Complete genome and description of Chryseobacterium manosquense strain Marseille-Q2069 sp. nov.</title>
        <authorList>
            <person name="Boxberger M."/>
        </authorList>
    </citation>
    <scope>NUCLEOTIDE SEQUENCE [LARGE SCALE GENOMIC DNA]</scope>
    <source>
        <strain evidence="4 5">Marseille-Q2069</strain>
    </source>
</reference>
<dbReference type="PANTHER" id="PTHR30576">
    <property type="entry name" value="COLANIC BIOSYNTHESIS UDP-GLUCOSE LIPID CARRIER TRANSFERASE"/>
    <property type="match status" value="1"/>
</dbReference>
<comment type="similarity">
    <text evidence="1">Belongs to the bacterial sugar transferase family.</text>
</comment>
<keyword evidence="2" id="KW-0812">Transmembrane</keyword>
<accession>A0A7H1E0M9</accession>
<evidence type="ECO:0000256" key="1">
    <source>
        <dbReference type="ARBA" id="ARBA00006464"/>
    </source>
</evidence>
<keyword evidence="5" id="KW-1185">Reference proteome</keyword>
<evidence type="ECO:0000313" key="5">
    <source>
        <dbReference type="Proteomes" id="UP000516438"/>
    </source>
</evidence>